<dbReference type="AlphaFoldDB" id="A0A0V0RUN1"/>
<evidence type="ECO:0000313" key="1">
    <source>
        <dbReference type="EMBL" id="KRX18164.1"/>
    </source>
</evidence>
<dbReference type="Proteomes" id="UP000054630">
    <property type="component" value="Unassembled WGS sequence"/>
</dbReference>
<gene>
    <name evidence="1" type="ORF">T07_8776</name>
</gene>
<proteinExistence type="predicted"/>
<reference evidence="1 2" key="1">
    <citation type="submission" date="2015-01" db="EMBL/GenBank/DDBJ databases">
        <title>Evolution of Trichinella species and genotypes.</title>
        <authorList>
            <person name="Korhonen P.K."/>
            <person name="Edoardo P."/>
            <person name="Giuseppe L.R."/>
            <person name="Gasser R.B."/>
        </authorList>
    </citation>
    <scope>NUCLEOTIDE SEQUENCE [LARGE SCALE GENOMIC DNA]</scope>
    <source>
        <strain evidence="1">ISS37</strain>
    </source>
</reference>
<keyword evidence="2" id="KW-1185">Reference proteome</keyword>
<evidence type="ECO:0000313" key="2">
    <source>
        <dbReference type="Proteomes" id="UP000054630"/>
    </source>
</evidence>
<comment type="caution">
    <text evidence="1">The sequence shown here is derived from an EMBL/GenBank/DDBJ whole genome shotgun (WGS) entry which is preliminary data.</text>
</comment>
<name>A0A0V0RUN1_9BILA</name>
<organism evidence="1 2">
    <name type="scientific">Trichinella nelsoni</name>
    <dbReference type="NCBI Taxonomy" id="6336"/>
    <lineage>
        <taxon>Eukaryota</taxon>
        <taxon>Metazoa</taxon>
        <taxon>Ecdysozoa</taxon>
        <taxon>Nematoda</taxon>
        <taxon>Enoplea</taxon>
        <taxon>Dorylaimia</taxon>
        <taxon>Trichinellida</taxon>
        <taxon>Trichinellidae</taxon>
        <taxon>Trichinella</taxon>
    </lineage>
</organism>
<dbReference type="OrthoDB" id="5916615at2759"/>
<dbReference type="EMBL" id="JYDL01000077">
    <property type="protein sequence ID" value="KRX18164.1"/>
    <property type="molecule type" value="Genomic_DNA"/>
</dbReference>
<accession>A0A0V0RUN1</accession>
<sequence>MATQQLHQAIASNAAGRCQVGSIVPCGRVGHSAMDKAHRGLTKRDRIPQILCVNQRSPPQGGPVDSYAWENVDRLSKGNAAGV</sequence>
<protein>
    <submittedName>
        <fullName evidence="1">Uncharacterized protein</fullName>
    </submittedName>
</protein>